<gene>
    <name evidence="3" type="ORF">LK996_11295</name>
</gene>
<dbReference type="RefSeq" id="WP_230527295.1">
    <property type="nucleotide sequence ID" value="NZ_JAJGAK010000002.1"/>
</dbReference>
<dbReference type="Pfam" id="PF09836">
    <property type="entry name" value="DUF2063"/>
    <property type="match status" value="1"/>
</dbReference>
<accession>A0ABS8JJE3</accession>
<keyword evidence="3" id="KW-0238">DNA-binding</keyword>
<dbReference type="InterPro" id="IPR018640">
    <property type="entry name" value="DUF2063"/>
</dbReference>
<dbReference type="EMBL" id="JAJGAK010000002">
    <property type="protein sequence ID" value="MCC8363654.1"/>
    <property type="molecule type" value="Genomic_DNA"/>
</dbReference>
<evidence type="ECO:0000259" key="2">
    <source>
        <dbReference type="Pfam" id="PF22106"/>
    </source>
</evidence>
<evidence type="ECO:0000313" key="4">
    <source>
        <dbReference type="Proteomes" id="UP001165293"/>
    </source>
</evidence>
<sequence>MSDTLRDQQFAFTAHLRDPVHHAAPTGIEERRLAVYRDLLFNSLEGLLASKFPVIKQTLGEEAWRDLVRAFYATHRCATPLFTEVGAEFVDYLGAPSLPRTRESWPAWLPELAHYEYLELAVSISDDPLPAHDPDGDLLDGTPLLSPHARPVAYAWPVHRIGPDHQPDAPPDHPTLLLVRRDPAGDVHFSELSPLTFRLLQLLEAADATGREVLETLADEAAAPDRAAFLRDGARQFQQLRLDAVLLGTAPRC</sequence>
<dbReference type="Gene3D" id="3.90.930.50">
    <property type="match status" value="1"/>
</dbReference>
<feature type="domain" description="NGO1945-like C-terminal" evidence="2">
    <location>
        <begin position="146"/>
        <end position="241"/>
    </location>
</feature>
<protein>
    <submittedName>
        <fullName evidence="3">DNA-binding domain-containing protein</fullName>
    </submittedName>
</protein>
<dbReference type="Gene3D" id="1.10.150.690">
    <property type="entry name" value="DUF2063"/>
    <property type="match status" value="1"/>
</dbReference>
<keyword evidence="4" id="KW-1185">Reference proteome</keyword>
<evidence type="ECO:0000313" key="3">
    <source>
        <dbReference type="EMBL" id="MCC8363654.1"/>
    </source>
</evidence>
<feature type="domain" description="Putative DNA-binding" evidence="1">
    <location>
        <begin position="8"/>
        <end position="93"/>
    </location>
</feature>
<proteinExistence type="predicted"/>
<organism evidence="3 4">
    <name type="scientific">Noviluteimonas lactosilytica</name>
    <dbReference type="NCBI Taxonomy" id="2888523"/>
    <lineage>
        <taxon>Bacteria</taxon>
        <taxon>Pseudomonadati</taxon>
        <taxon>Pseudomonadota</taxon>
        <taxon>Gammaproteobacteria</taxon>
        <taxon>Lysobacterales</taxon>
        <taxon>Lysobacteraceae</taxon>
        <taxon>Noviluteimonas</taxon>
    </lineage>
</organism>
<reference evidence="3" key="1">
    <citation type="submission" date="2021-10" db="EMBL/GenBank/DDBJ databases">
        <authorList>
            <person name="Lyu M."/>
            <person name="Wang X."/>
            <person name="Meng X."/>
            <person name="Xu K."/>
        </authorList>
    </citation>
    <scope>NUCLEOTIDE SEQUENCE</scope>
    <source>
        <strain evidence="3">A6</strain>
    </source>
</reference>
<dbReference type="GO" id="GO:0003677">
    <property type="term" value="F:DNA binding"/>
    <property type="evidence" value="ECO:0007669"/>
    <property type="project" value="UniProtKB-KW"/>
</dbReference>
<dbReference type="InterPro" id="IPR044922">
    <property type="entry name" value="DUF2063_N_sf"/>
</dbReference>
<comment type="caution">
    <text evidence="3">The sequence shown here is derived from an EMBL/GenBank/DDBJ whole genome shotgun (WGS) entry which is preliminary data.</text>
</comment>
<dbReference type="InterPro" id="IPR054098">
    <property type="entry name" value="NGO1945-like_C"/>
</dbReference>
<dbReference type="Pfam" id="PF22106">
    <property type="entry name" value="NGO1945_C"/>
    <property type="match status" value="1"/>
</dbReference>
<evidence type="ECO:0000259" key="1">
    <source>
        <dbReference type="Pfam" id="PF09836"/>
    </source>
</evidence>
<dbReference type="Proteomes" id="UP001165293">
    <property type="component" value="Unassembled WGS sequence"/>
</dbReference>
<name>A0ABS8JJE3_9GAMM</name>